<dbReference type="SUPFAM" id="SSF52540">
    <property type="entry name" value="P-loop containing nucleoside triphosphate hydrolases"/>
    <property type="match status" value="1"/>
</dbReference>
<keyword evidence="8 11" id="KW-0378">Hydrolase</keyword>
<evidence type="ECO:0000259" key="12">
    <source>
        <dbReference type="PROSITE" id="PS51192"/>
    </source>
</evidence>
<keyword evidence="6 11" id="KW-0680">Restriction system</keyword>
<dbReference type="InterPro" id="IPR004473">
    <property type="entry name" value="Restrct_endonuc_typeI_HsdR"/>
</dbReference>
<evidence type="ECO:0000256" key="8">
    <source>
        <dbReference type="ARBA" id="ARBA00022801"/>
    </source>
</evidence>
<accession>A0ABX5SJG6</accession>
<dbReference type="InterPro" id="IPR027417">
    <property type="entry name" value="P-loop_NTPase"/>
</dbReference>
<dbReference type="Pfam" id="PF12008">
    <property type="entry name" value="EcoR124_C"/>
    <property type="match status" value="1"/>
</dbReference>
<evidence type="ECO:0000256" key="11">
    <source>
        <dbReference type="RuleBase" id="RU364115"/>
    </source>
</evidence>
<evidence type="ECO:0000256" key="2">
    <source>
        <dbReference type="ARBA" id="ARBA00008598"/>
    </source>
</evidence>
<evidence type="ECO:0000256" key="1">
    <source>
        <dbReference type="ARBA" id="ARBA00000851"/>
    </source>
</evidence>
<dbReference type="InterPro" id="IPR040980">
    <property type="entry name" value="SWI2_SNF2"/>
</dbReference>
<keyword evidence="14" id="KW-1185">Reference proteome</keyword>
<evidence type="ECO:0000256" key="6">
    <source>
        <dbReference type="ARBA" id="ARBA00022747"/>
    </source>
</evidence>
<dbReference type="InterPro" id="IPR007409">
    <property type="entry name" value="Restrct_endonuc_type1_HsdR_N"/>
</dbReference>
<dbReference type="SMART" id="SM00487">
    <property type="entry name" value="DEXDc"/>
    <property type="match status" value="1"/>
</dbReference>
<dbReference type="CDD" id="cd18800">
    <property type="entry name" value="SF2_C_EcoR124I-like"/>
    <property type="match status" value="1"/>
</dbReference>
<evidence type="ECO:0000256" key="5">
    <source>
        <dbReference type="ARBA" id="ARBA00022741"/>
    </source>
</evidence>
<dbReference type="Pfam" id="PF04313">
    <property type="entry name" value="HSDR_N"/>
    <property type="match status" value="1"/>
</dbReference>
<comment type="catalytic activity">
    <reaction evidence="1 11">
        <text>Endonucleolytic cleavage of DNA to give random double-stranded fragments with terminal 5'-phosphates, ATP is simultaneously hydrolyzed.</text>
        <dbReference type="EC" id="3.1.21.3"/>
    </reaction>
</comment>
<proteinExistence type="inferred from homology"/>
<gene>
    <name evidence="13" type="ORF">EW139_03220</name>
</gene>
<evidence type="ECO:0000313" key="13">
    <source>
        <dbReference type="EMBL" id="QBR47178.1"/>
    </source>
</evidence>
<dbReference type="RefSeq" id="WP_134833477.1">
    <property type="nucleotide sequence ID" value="NZ_CP037939.1"/>
</dbReference>
<comment type="subunit">
    <text evidence="3 11">The type I restriction/modification system is composed of three polypeptides R, M and S.</text>
</comment>
<dbReference type="CDD" id="cd22332">
    <property type="entry name" value="HsdR_N"/>
    <property type="match status" value="1"/>
</dbReference>
<name>A0ABX5SJG6_9LACO</name>
<dbReference type="Pfam" id="PF18766">
    <property type="entry name" value="SWI2_SNF2"/>
    <property type="match status" value="1"/>
</dbReference>
<keyword evidence="4" id="KW-0540">Nuclease</keyword>
<reference evidence="13 14" key="1">
    <citation type="submission" date="2019-03" db="EMBL/GenBank/DDBJ databases">
        <title>Complete Genome Sequence of Leuconostoc kimchii strain NKJ218 Isolated from Homemade Kimchi.</title>
        <authorList>
            <person name="Jung J.Y."/>
            <person name="Jin H.M."/>
            <person name="Jung J.-W."/>
            <person name="Lee S.-Y."/>
            <person name="Ryu B.-G."/>
            <person name="Han S.-S."/>
            <person name="Kang H.K."/>
            <person name="Choi H.W."/>
            <person name="Chung E.J."/>
            <person name="Choi K.-M."/>
        </authorList>
    </citation>
    <scope>NUCLEOTIDE SEQUENCE [LARGE SCALE GENOMIC DNA]</scope>
    <source>
        <strain evidence="13 14">NKJ218</strain>
    </source>
</reference>
<sequence length="997" mass="115576">MSLYKTKGEVPFERKFVENLTQHGWTYNSKLEQATPEMLENHFRAILNQNNQDVLNTQDLTDSEFGEVLRFITAQSPVEFNGFLTNGYESVITISRSNPEQGKIDLKVFWRDDVAGGKMRYEVIKQAIRPGKENEANDPNRRFDVTLLFNGLPLIQIEEKKIDVALKTAANQITKYKTENKYDGLYAAVQLFVVMKEDSARYFANQKNATMFNDKFFFEWLDKNNNAIRNWQQFAETFLMIPMAHNIISNYMVVDGNVLKVLRPYQIHAVKAVRDAAEEHKDGYVWHATGSGKTLTAYKVATLLQRDPHNQVIFLSDRTELDNQSGKNFSEFSTNSDDNIFETQRTNDLIKVLKSNNTGVITTTINKMKIAVERHNKALADDKRGPLDKVMTKRMIFIVDEAHRSQFGEMQRVIRQAFPNQNWYGFTGTPIFEFNKTAQDQTTQSQFGDKLHTYNIGNALKDGAILKFNSEYIANMSVVPSNGREEDITSDKYEGDSDDAKAYRQRVAQWMIKNWDKKSVNRQFNAILAVNNIKQAVDFYDLFQEMKQAGEHDLKIALTYSISDNGDDNLSQRAGLVNAMRDYSLAYTNNETTFNIDNSQTYIDDVAKRTSRMDEQYKYLDAEDTIDLTIVVARLLTGFDAQRLNTLYLDKLMQYQGLIQAYARTNRIYDKHKIEGNIVVFRRPELMKERTQDAFEKYAGEGSFKKVFRPEFKQMQKDFKETVENLKRYVPSAEVANNLQDESQADQIEFLNRFRELARSLQYIASYSEFNWQEQVADYGITDEEYGYYQGAFENIKARMTQPAEKDEPEGEQLTFDFDDVVITELLIDRDYVLNLATKYLRQQNEFTKKQDEKTRQDTTRAQLELEDSLDKLSKSGHEVQANQIKTMVSELQHIELDDEFDAVAAFATRQHRAKRREILDFADEYGLDDQLLTNLVTGYESNGEFTHENEIKQSADIQTAINNGHQYKNQLGYKGDIQRAWRTFISEDLAKYRDTK</sequence>
<dbReference type="InterPro" id="IPR022625">
    <property type="entry name" value="TypeI_RM_Rsu_C"/>
</dbReference>
<keyword evidence="10 11" id="KW-0238">DNA-binding</keyword>
<comment type="function">
    <text evidence="11">Subunit R is required for both nuclease and ATPase activities, but not for modification.</text>
</comment>
<dbReference type="PANTHER" id="PTHR30195">
    <property type="entry name" value="TYPE I SITE-SPECIFIC DEOXYRIBONUCLEASE PROTEIN SUBUNIT M AND R"/>
    <property type="match status" value="1"/>
</dbReference>
<dbReference type="InterPro" id="IPR055180">
    <property type="entry name" value="HsdR_RecA-like_helicase_dom_2"/>
</dbReference>
<evidence type="ECO:0000256" key="10">
    <source>
        <dbReference type="ARBA" id="ARBA00023125"/>
    </source>
</evidence>
<keyword evidence="7 13" id="KW-0255">Endonuclease</keyword>
<organism evidence="13 14">
    <name type="scientific">Leuconostoc kimchii</name>
    <dbReference type="NCBI Taxonomy" id="136609"/>
    <lineage>
        <taxon>Bacteria</taxon>
        <taxon>Bacillati</taxon>
        <taxon>Bacillota</taxon>
        <taxon>Bacilli</taxon>
        <taxon>Lactobacillales</taxon>
        <taxon>Lactobacillaceae</taxon>
        <taxon>Leuconostoc</taxon>
    </lineage>
</organism>
<evidence type="ECO:0000313" key="14">
    <source>
        <dbReference type="Proteomes" id="UP000295756"/>
    </source>
</evidence>
<dbReference type="InterPro" id="IPR014001">
    <property type="entry name" value="Helicase_ATP-bd"/>
</dbReference>
<dbReference type="PANTHER" id="PTHR30195:SF16">
    <property type="entry name" value="TYPE I RESTRICTION ENZYME ENDONUCLEASE SUBUNIT"/>
    <property type="match status" value="1"/>
</dbReference>
<dbReference type="Gene3D" id="3.90.1570.50">
    <property type="match status" value="1"/>
</dbReference>
<evidence type="ECO:0000256" key="3">
    <source>
        <dbReference type="ARBA" id="ARBA00011296"/>
    </source>
</evidence>
<keyword evidence="9 11" id="KW-0067">ATP-binding</keyword>
<dbReference type="NCBIfam" id="TIGR00348">
    <property type="entry name" value="hsdR"/>
    <property type="match status" value="1"/>
</dbReference>
<dbReference type="Pfam" id="PF22679">
    <property type="entry name" value="T1R_D3-like"/>
    <property type="match status" value="1"/>
</dbReference>
<evidence type="ECO:0000256" key="9">
    <source>
        <dbReference type="ARBA" id="ARBA00022840"/>
    </source>
</evidence>
<evidence type="ECO:0000256" key="7">
    <source>
        <dbReference type="ARBA" id="ARBA00022759"/>
    </source>
</evidence>
<dbReference type="EC" id="3.1.21.3" evidence="11"/>
<keyword evidence="5 11" id="KW-0547">Nucleotide-binding</keyword>
<dbReference type="GO" id="GO:0004519">
    <property type="term" value="F:endonuclease activity"/>
    <property type="evidence" value="ECO:0007669"/>
    <property type="project" value="UniProtKB-KW"/>
</dbReference>
<feature type="domain" description="Helicase ATP-binding" evidence="12">
    <location>
        <begin position="274"/>
        <end position="448"/>
    </location>
</feature>
<dbReference type="Proteomes" id="UP000295756">
    <property type="component" value="Chromosome"/>
</dbReference>
<comment type="similarity">
    <text evidence="2 11">Belongs to the HsdR family.</text>
</comment>
<dbReference type="Gene3D" id="3.40.50.300">
    <property type="entry name" value="P-loop containing nucleotide triphosphate hydrolases"/>
    <property type="match status" value="2"/>
</dbReference>
<dbReference type="EMBL" id="CP037939">
    <property type="protein sequence ID" value="QBR47178.1"/>
    <property type="molecule type" value="Genomic_DNA"/>
</dbReference>
<dbReference type="Gene3D" id="1.20.58.910">
    <property type="match status" value="1"/>
</dbReference>
<dbReference type="PROSITE" id="PS51192">
    <property type="entry name" value="HELICASE_ATP_BIND_1"/>
    <property type="match status" value="1"/>
</dbReference>
<dbReference type="InterPro" id="IPR051268">
    <property type="entry name" value="Type-I_R_enzyme_R_subunit"/>
</dbReference>
<evidence type="ECO:0000256" key="4">
    <source>
        <dbReference type="ARBA" id="ARBA00022722"/>
    </source>
</evidence>
<protein>
    <recommendedName>
        <fullName evidence="11">Type I restriction enzyme endonuclease subunit</fullName>
        <shortName evidence="11">R protein</shortName>
        <ecNumber evidence="11">3.1.21.3</ecNumber>
    </recommendedName>
    <alternativeName>
        <fullName evidence="11">Type-1 restriction enzyme R protein</fullName>
    </alternativeName>
</protein>